<dbReference type="PANTHER" id="PTHR37534:SF20">
    <property type="entry name" value="PRO1A C6 ZINK-FINGER PROTEIN"/>
    <property type="match status" value="1"/>
</dbReference>
<dbReference type="AlphaFoldDB" id="A0A9P6KVK7"/>
<dbReference type="GO" id="GO:0005634">
    <property type="term" value="C:nucleus"/>
    <property type="evidence" value="ECO:0007669"/>
    <property type="project" value="UniProtKB-SubCell"/>
</dbReference>
<dbReference type="Pfam" id="PF11951">
    <property type="entry name" value="Fungal_trans_2"/>
    <property type="match status" value="1"/>
</dbReference>
<reference evidence="4" key="1">
    <citation type="journal article" date="2020" name="Mol. Plant Microbe Interact.">
        <title>Genome Sequence of the Biocontrol Agent Coniothyrium minitans strain Conio (IMI 134523).</title>
        <authorList>
            <person name="Patel D."/>
            <person name="Shittu T.A."/>
            <person name="Baroncelli R."/>
            <person name="Muthumeenakshi S."/>
            <person name="Osborne T.H."/>
            <person name="Janganan T.K."/>
            <person name="Sreenivasaprasad S."/>
        </authorList>
    </citation>
    <scope>NUCLEOTIDE SEQUENCE</scope>
    <source>
        <strain evidence="4">Conio</strain>
    </source>
</reference>
<comment type="subcellular location">
    <subcellularLocation>
        <location evidence="1">Nucleus</location>
    </subcellularLocation>
</comment>
<comment type="caution">
    <text evidence="4">The sequence shown here is derived from an EMBL/GenBank/DDBJ whole genome shotgun (WGS) entry which is preliminary data.</text>
</comment>
<dbReference type="EMBL" id="WJXW01000002">
    <property type="protein sequence ID" value="KAF9740440.1"/>
    <property type="molecule type" value="Genomic_DNA"/>
</dbReference>
<dbReference type="InterPro" id="IPR021858">
    <property type="entry name" value="Fun_TF"/>
</dbReference>
<keyword evidence="2" id="KW-0539">Nucleus</keyword>
<evidence type="ECO:0000256" key="2">
    <source>
        <dbReference type="ARBA" id="ARBA00023242"/>
    </source>
</evidence>
<protein>
    <submittedName>
        <fullName evidence="4">Transcriptional regulatory protein ume6-like protein</fullName>
    </submittedName>
</protein>
<dbReference type="Proteomes" id="UP000756921">
    <property type="component" value="Unassembled WGS sequence"/>
</dbReference>
<evidence type="ECO:0000256" key="1">
    <source>
        <dbReference type="ARBA" id="ARBA00004123"/>
    </source>
</evidence>
<sequence length="514" mass="56155">MGRPLWSINFQERGAWNSDQAAFRFYSALLTVDDTVAGICTGEAPELLQYHVQLVTNDSSAEGKPPLTLEELVGCENWVILQMDEIAALNAWKKAAKKAGSLDMMELVARASAIQRTLLENLARLDAAVDTSQSGWLGFFRVYNDQLPPMPGGCAVFVTRVWAHAALLYLAVSVSGWQPGSAAVRENVTRILALPERMPAPELLRKAVWLYCIMGCLCEPAEEFRVRAMAEALVPHRLFGAARKALEIMENVWKRRDDLTVETTLRHASTAWVSSAAQKVRVLYIPLSITGTKNALPHFNTSPPSPTKRSCPSPLPSPSAQGREWGPPLPPSSQAQATTSRRATEGKSSERYLSIKADLSNPSSVPAVLDVVKAEFKAAPNVVIYNVAAFSLPAGDDSTKEIVKGWATLTEDAKKVFIYTGNKLNTWIASMPLTATLGVGKRATSYLIGSTDARYVKDGYRFFYADERNPNGSIKGTAIDGEAHADFFAQLASGEGEIPWHATFVKGQGYTKFE</sequence>
<feature type="compositionally biased region" description="Polar residues" evidence="3">
    <location>
        <begin position="295"/>
        <end position="310"/>
    </location>
</feature>
<dbReference type="PANTHER" id="PTHR37534">
    <property type="entry name" value="TRANSCRIPTIONAL ACTIVATOR PROTEIN UGA3"/>
    <property type="match status" value="1"/>
</dbReference>
<evidence type="ECO:0000313" key="5">
    <source>
        <dbReference type="Proteomes" id="UP000756921"/>
    </source>
</evidence>
<evidence type="ECO:0000256" key="3">
    <source>
        <dbReference type="SAM" id="MobiDB-lite"/>
    </source>
</evidence>
<feature type="region of interest" description="Disordered" evidence="3">
    <location>
        <begin position="295"/>
        <end position="349"/>
    </location>
</feature>
<organism evidence="4 5">
    <name type="scientific">Paraphaeosphaeria minitans</name>
    <dbReference type="NCBI Taxonomy" id="565426"/>
    <lineage>
        <taxon>Eukaryota</taxon>
        <taxon>Fungi</taxon>
        <taxon>Dikarya</taxon>
        <taxon>Ascomycota</taxon>
        <taxon>Pezizomycotina</taxon>
        <taxon>Dothideomycetes</taxon>
        <taxon>Pleosporomycetidae</taxon>
        <taxon>Pleosporales</taxon>
        <taxon>Massarineae</taxon>
        <taxon>Didymosphaeriaceae</taxon>
        <taxon>Paraphaeosphaeria</taxon>
    </lineage>
</organism>
<dbReference type="OrthoDB" id="5336600at2759"/>
<accession>A0A9P6KVK7</accession>
<name>A0A9P6KVK7_9PLEO</name>
<evidence type="ECO:0000313" key="4">
    <source>
        <dbReference type="EMBL" id="KAF9740440.1"/>
    </source>
</evidence>
<proteinExistence type="predicted"/>
<gene>
    <name evidence="4" type="ORF">PMIN01_03075</name>
</gene>
<keyword evidence="5" id="KW-1185">Reference proteome</keyword>
<feature type="compositionally biased region" description="Polar residues" evidence="3">
    <location>
        <begin position="332"/>
        <end position="341"/>
    </location>
</feature>